<dbReference type="PANTHER" id="PTHR21236">
    <property type="entry name" value="GOLGI MEMBRANE PROTEIN YIP1"/>
    <property type="match status" value="1"/>
</dbReference>
<reference evidence="8 9" key="1">
    <citation type="journal article" date="2023" name="BMC Biol.">
        <title>The compact genome of the sponge Oopsacas minuta (Hexactinellida) is lacking key metazoan core genes.</title>
        <authorList>
            <person name="Santini S."/>
            <person name="Schenkelaars Q."/>
            <person name="Jourda C."/>
            <person name="Duchesne M."/>
            <person name="Belahbib H."/>
            <person name="Rocher C."/>
            <person name="Selva M."/>
            <person name="Riesgo A."/>
            <person name="Vervoort M."/>
            <person name="Leys S.P."/>
            <person name="Kodjabachian L."/>
            <person name="Le Bivic A."/>
            <person name="Borchiellini C."/>
            <person name="Claverie J.M."/>
            <person name="Renard E."/>
        </authorList>
    </citation>
    <scope>NUCLEOTIDE SEQUENCE [LARGE SCALE GENOMIC DNA]</scope>
    <source>
        <strain evidence="8">SPO-2</strain>
    </source>
</reference>
<dbReference type="Proteomes" id="UP001165289">
    <property type="component" value="Unassembled WGS sequence"/>
</dbReference>
<dbReference type="InterPro" id="IPR045231">
    <property type="entry name" value="Yip1/4-like"/>
</dbReference>
<evidence type="ECO:0000256" key="2">
    <source>
        <dbReference type="ARBA" id="ARBA00010596"/>
    </source>
</evidence>
<feature type="transmembrane region" description="Helical" evidence="6">
    <location>
        <begin position="23"/>
        <end position="44"/>
    </location>
</feature>
<feature type="transmembrane region" description="Helical" evidence="6">
    <location>
        <begin position="56"/>
        <end position="78"/>
    </location>
</feature>
<accession>A0AAV7JCC1</accession>
<evidence type="ECO:0000256" key="4">
    <source>
        <dbReference type="ARBA" id="ARBA00022989"/>
    </source>
</evidence>
<dbReference type="GO" id="GO:0006888">
    <property type="term" value="P:endoplasmic reticulum to Golgi vesicle-mediated transport"/>
    <property type="evidence" value="ECO:0007669"/>
    <property type="project" value="InterPro"/>
</dbReference>
<protein>
    <recommendedName>
        <fullName evidence="6">Protein YIPF</fullName>
    </recommendedName>
</protein>
<proteinExistence type="inferred from homology"/>
<dbReference type="GO" id="GO:0005802">
    <property type="term" value="C:trans-Golgi network"/>
    <property type="evidence" value="ECO:0007669"/>
    <property type="project" value="TreeGrafter"/>
</dbReference>
<dbReference type="AlphaFoldDB" id="A0AAV7JCC1"/>
<sequence length="140" mass="14877">MLLATMLAGPEHLGRGDASGPSFVHVFVLVWSGAASVTLNTILLGGSLSFFQCLCALGYCLLPLNIAVIICRILSIVGTSNLLFIVQTLSVAAALVWAVLASIGFVATTQPRDKKLLVIYPIFLFYFAMSILTLATINSN</sequence>
<comment type="caution">
    <text evidence="8">The sequence shown here is derived from an EMBL/GenBank/DDBJ whole genome shotgun (WGS) entry which is preliminary data.</text>
</comment>
<keyword evidence="3 6" id="KW-0812">Transmembrane</keyword>
<feature type="transmembrane region" description="Helical" evidence="6">
    <location>
        <begin position="118"/>
        <end position="137"/>
    </location>
</feature>
<feature type="transmembrane region" description="Helical" evidence="6">
    <location>
        <begin position="84"/>
        <end position="106"/>
    </location>
</feature>
<dbReference type="Pfam" id="PF04893">
    <property type="entry name" value="Yip1"/>
    <property type="match status" value="1"/>
</dbReference>
<gene>
    <name evidence="8" type="ORF">LOD99_12547</name>
</gene>
<name>A0AAV7JCC1_9METZ</name>
<dbReference type="EMBL" id="JAKMXF010000354">
    <property type="protein sequence ID" value="KAI6646425.1"/>
    <property type="molecule type" value="Genomic_DNA"/>
</dbReference>
<comment type="subcellular location">
    <subcellularLocation>
        <location evidence="6">Golgi apparatus membrane</location>
        <topology evidence="6">Multi-pass membrane protein</topology>
    </subcellularLocation>
    <subcellularLocation>
        <location evidence="1">Membrane</location>
        <topology evidence="1">Multi-pass membrane protein</topology>
    </subcellularLocation>
</comment>
<keyword evidence="4 6" id="KW-1133">Transmembrane helix</keyword>
<evidence type="ECO:0000313" key="8">
    <source>
        <dbReference type="EMBL" id="KAI6646425.1"/>
    </source>
</evidence>
<dbReference type="PANTHER" id="PTHR21236:SF1">
    <property type="entry name" value="PROTEIN YIPF6"/>
    <property type="match status" value="1"/>
</dbReference>
<evidence type="ECO:0000259" key="7">
    <source>
        <dbReference type="Pfam" id="PF04893"/>
    </source>
</evidence>
<evidence type="ECO:0000256" key="3">
    <source>
        <dbReference type="ARBA" id="ARBA00022692"/>
    </source>
</evidence>
<evidence type="ECO:0000256" key="6">
    <source>
        <dbReference type="RuleBase" id="RU361264"/>
    </source>
</evidence>
<organism evidence="8 9">
    <name type="scientific">Oopsacas minuta</name>
    <dbReference type="NCBI Taxonomy" id="111878"/>
    <lineage>
        <taxon>Eukaryota</taxon>
        <taxon>Metazoa</taxon>
        <taxon>Porifera</taxon>
        <taxon>Hexactinellida</taxon>
        <taxon>Hexasterophora</taxon>
        <taxon>Lyssacinosida</taxon>
        <taxon>Leucopsacidae</taxon>
        <taxon>Oopsacas</taxon>
    </lineage>
</organism>
<dbReference type="InterPro" id="IPR006977">
    <property type="entry name" value="Yip1_dom"/>
</dbReference>
<evidence type="ECO:0000313" key="9">
    <source>
        <dbReference type="Proteomes" id="UP001165289"/>
    </source>
</evidence>
<evidence type="ECO:0000256" key="5">
    <source>
        <dbReference type="ARBA" id="ARBA00023136"/>
    </source>
</evidence>
<keyword evidence="9" id="KW-1185">Reference proteome</keyword>
<feature type="domain" description="Yip1" evidence="7">
    <location>
        <begin position="22"/>
        <end position="131"/>
    </location>
</feature>
<comment type="caution">
    <text evidence="6">Lacks conserved residue(s) required for the propagation of feature annotation.</text>
</comment>
<evidence type="ECO:0000256" key="1">
    <source>
        <dbReference type="ARBA" id="ARBA00004141"/>
    </source>
</evidence>
<dbReference type="GO" id="GO:0000139">
    <property type="term" value="C:Golgi membrane"/>
    <property type="evidence" value="ECO:0007669"/>
    <property type="project" value="UniProtKB-SubCell"/>
</dbReference>
<comment type="similarity">
    <text evidence="2 6">Belongs to the YIP1 family.</text>
</comment>
<keyword evidence="5 6" id="KW-0472">Membrane</keyword>